<organism evidence="3 4">
    <name type="scientific">Flavobacterium azizsancarii</name>
    <dbReference type="NCBI Taxonomy" id="2961580"/>
    <lineage>
        <taxon>Bacteria</taxon>
        <taxon>Pseudomonadati</taxon>
        <taxon>Bacteroidota</taxon>
        <taxon>Flavobacteriia</taxon>
        <taxon>Flavobacteriales</taxon>
        <taxon>Flavobacteriaceae</taxon>
        <taxon>Flavobacterium</taxon>
    </lineage>
</organism>
<dbReference type="InterPro" id="IPR005151">
    <property type="entry name" value="Tail-specific_protease"/>
</dbReference>
<dbReference type="PANTHER" id="PTHR32060:SF22">
    <property type="entry name" value="CARBOXYL-TERMINAL-PROCESSING PEPTIDASE 3, CHLOROPLASTIC"/>
    <property type="match status" value="1"/>
</dbReference>
<dbReference type="InterPro" id="IPR001478">
    <property type="entry name" value="PDZ"/>
</dbReference>
<dbReference type="Pfam" id="PF00595">
    <property type="entry name" value="PDZ"/>
    <property type="match status" value="1"/>
</dbReference>
<dbReference type="PANTHER" id="PTHR32060">
    <property type="entry name" value="TAIL-SPECIFIC PROTEASE"/>
    <property type="match status" value="1"/>
</dbReference>
<dbReference type="SUPFAM" id="SSF52096">
    <property type="entry name" value="ClpP/crotonase"/>
    <property type="match status" value="1"/>
</dbReference>
<name>A0ABT4W9V9_9FLAO</name>
<evidence type="ECO:0000313" key="4">
    <source>
        <dbReference type="Proteomes" id="UP001212170"/>
    </source>
</evidence>
<dbReference type="InterPro" id="IPR036034">
    <property type="entry name" value="PDZ_sf"/>
</dbReference>
<accession>A0ABT4W9V9</accession>
<dbReference type="SMART" id="SM00245">
    <property type="entry name" value="TSPc"/>
    <property type="match status" value="1"/>
</dbReference>
<feature type="chain" id="PRO_5047255522" evidence="1">
    <location>
        <begin position="19"/>
        <end position="553"/>
    </location>
</feature>
<dbReference type="Gene3D" id="3.90.226.10">
    <property type="entry name" value="2-enoyl-CoA Hydratase, Chain A, domain 1"/>
    <property type="match status" value="1"/>
</dbReference>
<feature type="signal peptide" evidence="1">
    <location>
        <begin position="1"/>
        <end position="18"/>
    </location>
</feature>
<gene>
    <name evidence="3" type="ORF">NJT12_06860</name>
</gene>
<dbReference type="Gene3D" id="3.30.750.44">
    <property type="match status" value="1"/>
</dbReference>
<protein>
    <submittedName>
        <fullName evidence="3">S41 family peptidase</fullName>
    </submittedName>
</protein>
<dbReference type="InterPro" id="IPR029045">
    <property type="entry name" value="ClpP/crotonase-like_dom_sf"/>
</dbReference>
<dbReference type="Pfam" id="PF03572">
    <property type="entry name" value="Peptidase_S41"/>
    <property type="match status" value="1"/>
</dbReference>
<sequence>MKKILLIIILIIAQSIHSQTNFSETQKLAATCKVWGFLKYYHPKVAHGDFNWDKQLLEMLPKIYQAKTKDEFSLVLENWIDSLGEVPAATPIALTKDVQYFDKNFDLSWIKNKKLFSENLAVKLKFIEQNRFQGDQYYITTFNAGNVLLQNENYSNFQPNSKESRLQVLFMYWNLMEYFFPYKYLMDKNWNTTLEEMVPIFINAENEDDFYTAMKKLTVRLNDSHAIFYKYPIKEDEQKKNINYFPAKCKIIDDKIIVTKILSDSLAKADDIKVGDVITKINDKTIKEIISENKEIVNGSNEAFYLKNLEMPILSGYSDNVKLEFLEDGQYKSKMINWYQVHDAHRNEYRHAEIKEKFKILNNNIGYVDMGLLKIKNVPSMIEKLKLTKAIIFDLRNYPNGTYKEISNFLNSKPKEFVVYTKPDLTYPGRYKWSQPSITGLENNDNYKGKIVVLVNEETLSQAEWTAMCFKTADNTTIIGSQTAGADGNVSDFDLIKAFYTRFTGIGVYYPDKHETQRVGIIPDIAVKTTIKGIQEGKDEILDRALEFIEAQK</sequence>
<feature type="domain" description="Tail specific protease" evidence="2">
    <location>
        <begin position="346"/>
        <end position="528"/>
    </location>
</feature>
<keyword evidence="1" id="KW-0732">Signal</keyword>
<evidence type="ECO:0000259" key="2">
    <source>
        <dbReference type="SMART" id="SM00245"/>
    </source>
</evidence>
<evidence type="ECO:0000313" key="3">
    <source>
        <dbReference type="EMBL" id="MDA6069336.1"/>
    </source>
</evidence>
<dbReference type="Gene3D" id="2.30.42.10">
    <property type="match status" value="1"/>
</dbReference>
<proteinExistence type="predicted"/>
<keyword evidence="4" id="KW-1185">Reference proteome</keyword>
<reference evidence="3 4" key="1">
    <citation type="journal article" date="2023" name="Chemosphere">
        <title>Whole genome analysis of Flavobacterium aziz-sancarii sp. nov., isolated from Ardley Island (Antarctica), revealed a rich resistome and bioremediation potential.</title>
        <authorList>
            <person name="Otur C."/>
            <person name="Okay S."/>
            <person name="Kurt-Kizildogan A."/>
        </authorList>
    </citation>
    <scope>NUCLEOTIDE SEQUENCE [LARGE SCALE GENOMIC DNA]</scope>
    <source>
        <strain evidence="3 4">AC</strain>
    </source>
</reference>
<dbReference type="SUPFAM" id="SSF50156">
    <property type="entry name" value="PDZ domain-like"/>
    <property type="match status" value="1"/>
</dbReference>
<evidence type="ECO:0000256" key="1">
    <source>
        <dbReference type="SAM" id="SignalP"/>
    </source>
</evidence>
<dbReference type="Proteomes" id="UP001212170">
    <property type="component" value="Unassembled WGS sequence"/>
</dbReference>
<dbReference type="RefSeq" id="WP_271335148.1">
    <property type="nucleotide sequence ID" value="NZ_JAMZNK010000008.1"/>
</dbReference>
<comment type="caution">
    <text evidence="3">The sequence shown here is derived from an EMBL/GenBank/DDBJ whole genome shotgun (WGS) entry which is preliminary data.</text>
</comment>
<dbReference type="EMBL" id="JAMZNK010000008">
    <property type="protein sequence ID" value="MDA6069336.1"/>
    <property type="molecule type" value="Genomic_DNA"/>
</dbReference>